<dbReference type="RefSeq" id="WP_036067720.1">
    <property type="nucleotide sequence ID" value="NZ_AODD01000027.1"/>
</dbReference>
<evidence type="ECO:0000313" key="2">
    <source>
        <dbReference type="EMBL" id="EUJ21265.1"/>
    </source>
</evidence>
<feature type="transmembrane region" description="Helical" evidence="1">
    <location>
        <begin position="89"/>
        <end position="112"/>
    </location>
</feature>
<evidence type="ECO:0000256" key="1">
    <source>
        <dbReference type="SAM" id="Phobius"/>
    </source>
</evidence>
<comment type="caution">
    <text evidence="2">The sequence shown here is derived from an EMBL/GenBank/DDBJ whole genome shotgun (WGS) entry which is preliminary data.</text>
</comment>
<feature type="transmembrane region" description="Helical" evidence="1">
    <location>
        <begin position="9"/>
        <end position="30"/>
    </location>
</feature>
<keyword evidence="1" id="KW-1133">Transmembrane helix</keyword>
<evidence type="ECO:0000313" key="3">
    <source>
        <dbReference type="Proteomes" id="UP000019253"/>
    </source>
</evidence>
<dbReference type="EMBL" id="AODD01000027">
    <property type="protein sequence ID" value="EUJ21265.1"/>
    <property type="molecule type" value="Genomic_DNA"/>
</dbReference>
<proteinExistence type="predicted"/>
<keyword evidence="1" id="KW-0472">Membrane</keyword>
<reference evidence="2 3" key="1">
    <citation type="journal article" date="2014" name="Int. J. Syst. Evol. Microbiol.">
        <title>Listeria floridensis sp. nov., Listeria aquatica sp. nov., Listeria cornellensis sp. nov., Listeria riparia sp. nov. and Listeria grandensis sp. nov., from agricultural and natural environments.</title>
        <authorList>
            <person name="den Bakker H.C."/>
            <person name="Warchocki S."/>
            <person name="Wright E.M."/>
            <person name="Allred A.F."/>
            <person name="Ahlstrom C."/>
            <person name="Manuel C.S."/>
            <person name="Stasiewicz M.J."/>
            <person name="Burrell A."/>
            <person name="Roof S."/>
            <person name="Strawn L."/>
            <person name="Fortes E.D."/>
            <person name="Nightingale K.K."/>
            <person name="Kephart D."/>
            <person name="Wiedmann M."/>
        </authorList>
    </citation>
    <scope>NUCLEOTIDE SEQUENCE [LARGE SCALE GENOMIC DNA]</scope>
    <source>
        <strain evidence="3">FSL F6-971</strain>
    </source>
</reference>
<feature type="transmembrane region" description="Helical" evidence="1">
    <location>
        <begin position="158"/>
        <end position="176"/>
    </location>
</feature>
<protein>
    <submittedName>
        <fullName evidence="2">Uncharacterized protein</fullName>
    </submittedName>
</protein>
<feature type="transmembrane region" description="Helical" evidence="1">
    <location>
        <begin position="50"/>
        <end position="69"/>
    </location>
</feature>
<feature type="transmembrane region" description="Helical" evidence="1">
    <location>
        <begin position="208"/>
        <end position="226"/>
    </location>
</feature>
<accession>W7B8L3</accession>
<organism evidence="2 3">
    <name type="scientific">Listeria grandensis FSL F6-0971</name>
    <dbReference type="NCBI Taxonomy" id="1265819"/>
    <lineage>
        <taxon>Bacteria</taxon>
        <taxon>Bacillati</taxon>
        <taxon>Bacillota</taxon>
        <taxon>Bacilli</taxon>
        <taxon>Bacillales</taxon>
        <taxon>Listeriaceae</taxon>
        <taxon>Listeria</taxon>
    </lineage>
</organism>
<dbReference type="Proteomes" id="UP000019253">
    <property type="component" value="Unassembled WGS sequence"/>
</dbReference>
<dbReference type="PATRIC" id="fig|1265819.5.peg.2839"/>
<keyword evidence="1" id="KW-0812">Transmembrane</keyword>
<dbReference type="AlphaFoldDB" id="W7B8L3"/>
<keyword evidence="3" id="KW-1185">Reference proteome</keyword>
<name>W7B8L3_9LIST</name>
<feature type="transmembrane region" description="Helical" evidence="1">
    <location>
        <begin position="132"/>
        <end position="151"/>
    </location>
</feature>
<dbReference type="NCBIfam" id="NF035952">
    <property type="entry name" value="WxPxxD_TM"/>
    <property type="match status" value="1"/>
</dbReference>
<gene>
    <name evidence="2" type="ORF">PGRAN_14203</name>
</gene>
<dbReference type="STRING" id="1265819.PGRAN_14203"/>
<sequence>MQKTKWGHIILTSLLFFSAVWFFQGRHWLIDTDYEKLYELNVSVFGYNSAAAYSLIYILPFLLLLNLLVRHNSAEITTRFDKRSSLYRLFVYQSIQLAVSYAGIQCCVNILWTTLFFDQPLLHQASFYQATLYNAIAFILFYLITAFCFKITETITKLTALSMGITVLLFATSYFIEKIGISMTHWSLYQDVGVMELLFNGGVVGINYLRLVVIAIITSLLASMLFERKDFIT</sequence>